<dbReference type="Pfam" id="PF01590">
    <property type="entry name" value="GAF"/>
    <property type="match status" value="1"/>
</dbReference>
<sequence>MWRTISENLLPGSDTDRARVQALERYRVLDMPPDRVVHRIPGLAARSLDMPMATVSIVGEDDIYLMAAHGLPAPEQVPRDDGLCSAAVMSDKPYVVQDALTDPRTAGNRFVRIHQIRFYACAPIVTLDGHSLGAVAVMDTEERDLSEVELSVLADLAAIVMEQLDLRLASLDALGVERGLRSAAEYARDDARFERYHAQQARDKARRDRDEAQRERDDARQDRDDARQDRDVAIRDRNIAEYDRDLTEEYAAVLQRTLLPPMLPTVEGASLAAHYHPASPRRVGGDFYDVFALGNDRWAFFIGDVEGHGVDAAVVTSLIRYTLRSAALHYSDPVDGLTELNEVLLRELDPRRFCTVLFGTLQRRPDDEGFSITIATGGHPPALLLDPASRTAAEVRSDEGTLVGLRADATFHTCEVVLHPGQTLLFYTDGIVEARRGANPFNEDSLAAFAAEHAGPDAAGLIDELATLIPKLGPEDDIALLAISARQG</sequence>
<dbReference type="InterPro" id="IPR029016">
    <property type="entry name" value="GAF-like_dom_sf"/>
</dbReference>
<feature type="region of interest" description="Disordered" evidence="2">
    <location>
        <begin position="197"/>
        <end position="229"/>
    </location>
</feature>
<dbReference type="InterPro" id="IPR001932">
    <property type="entry name" value="PPM-type_phosphatase-like_dom"/>
</dbReference>
<evidence type="ECO:0000313" key="6">
    <source>
        <dbReference type="Proteomes" id="UP000465240"/>
    </source>
</evidence>
<feature type="domain" description="PPM-type phosphatase" evidence="4">
    <location>
        <begin position="266"/>
        <end position="485"/>
    </location>
</feature>
<dbReference type="Gene3D" id="3.30.450.40">
    <property type="match status" value="1"/>
</dbReference>
<protein>
    <recommendedName>
        <fullName evidence="7">Protein phosphatase</fullName>
    </recommendedName>
</protein>
<feature type="domain" description="GAF" evidence="3">
    <location>
        <begin position="32"/>
        <end position="174"/>
    </location>
</feature>
<evidence type="ECO:0000313" key="5">
    <source>
        <dbReference type="EMBL" id="GFG79752.1"/>
    </source>
</evidence>
<reference evidence="5 6" key="1">
    <citation type="journal article" date="2019" name="Emerg. Microbes Infect.">
        <title>Comprehensive subspecies identification of 175 nontuberculous mycobacteria species based on 7547 genomic profiles.</title>
        <authorList>
            <person name="Matsumoto Y."/>
            <person name="Kinjo T."/>
            <person name="Motooka D."/>
            <person name="Nabeya D."/>
            <person name="Jung N."/>
            <person name="Uechi K."/>
            <person name="Horii T."/>
            <person name="Iida T."/>
            <person name="Fujita J."/>
            <person name="Nakamura S."/>
        </authorList>
    </citation>
    <scope>NUCLEOTIDE SEQUENCE [LARGE SCALE GENOMIC DNA]</scope>
    <source>
        <strain evidence="5 6">JCM 18565</strain>
    </source>
</reference>
<dbReference type="Gene3D" id="3.60.40.10">
    <property type="entry name" value="PPM-type phosphatase domain"/>
    <property type="match status" value="1"/>
</dbReference>
<keyword evidence="6" id="KW-1185">Reference proteome</keyword>
<dbReference type="EMBL" id="BLKX01000001">
    <property type="protein sequence ID" value="GFG79752.1"/>
    <property type="molecule type" value="Genomic_DNA"/>
</dbReference>
<dbReference type="Pfam" id="PF07228">
    <property type="entry name" value="SpoIIE"/>
    <property type="match status" value="1"/>
</dbReference>
<dbReference type="SMART" id="SM00331">
    <property type="entry name" value="PP2C_SIG"/>
    <property type="match status" value="1"/>
</dbReference>
<dbReference type="InterPro" id="IPR036457">
    <property type="entry name" value="PPM-type-like_dom_sf"/>
</dbReference>
<evidence type="ECO:0000256" key="1">
    <source>
        <dbReference type="ARBA" id="ARBA00022801"/>
    </source>
</evidence>
<gene>
    <name evidence="5" type="ORF">MPRG_30280</name>
</gene>
<dbReference type="InterPro" id="IPR052016">
    <property type="entry name" value="Bact_Sigma-Reg"/>
</dbReference>
<dbReference type="Proteomes" id="UP000465240">
    <property type="component" value="Unassembled WGS sequence"/>
</dbReference>
<dbReference type="InterPro" id="IPR003018">
    <property type="entry name" value="GAF"/>
</dbReference>
<keyword evidence="1" id="KW-0378">Hydrolase</keyword>
<dbReference type="SMART" id="SM00065">
    <property type="entry name" value="GAF"/>
    <property type="match status" value="1"/>
</dbReference>
<evidence type="ECO:0008006" key="7">
    <source>
        <dbReference type="Google" id="ProtNLM"/>
    </source>
</evidence>
<dbReference type="SUPFAM" id="SSF55781">
    <property type="entry name" value="GAF domain-like"/>
    <property type="match status" value="1"/>
</dbReference>
<name>A0ABQ1C5P4_9MYCO</name>
<comment type="caution">
    <text evidence="5">The sequence shown here is derived from an EMBL/GenBank/DDBJ whole genome shotgun (WGS) entry which is preliminary data.</text>
</comment>
<dbReference type="PANTHER" id="PTHR43156">
    <property type="entry name" value="STAGE II SPORULATION PROTEIN E-RELATED"/>
    <property type="match status" value="1"/>
</dbReference>
<dbReference type="SUPFAM" id="SSF81606">
    <property type="entry name" value="PP2C-like"/>
    <property type="match status" value="1"/>
</dbReference>
<accession>A0ABQ1C5P4</accession>
<evidence type="ECO:0000259" key="4">
    <source>
        <dbReference type="SMART" id="SM00331"/>
    </source>
</evidence>
<proteinExistence type="predicted"/>
<evidence type="ECO:0000259" key="3">
    <source>
        <dbReference type="SMART" id="SM00065"/>
    </source>
</evidence>
<organism evidence="5 6">
    <name type="scientific">Mycobacterium paragordonae</name>
    <dbReference type="NCBI Taxonomy" id="1389713"/>
    <lineage>
        <taxon>Bacteria</taxon>
        <taxon>Bacillati</taxon>
        <taxon>Actinomycetota</taxon>
        <taxon>Actinomycetes</taxon>
        <taxon>Mycobacteriales</taxon>
        <taxon>Mycobacteriaceae</taxon>
        <taxon>Mycobacterium</taxon>
    </lineage>
</organism>
<dbReference type="PANTHER" id="PTHR43156:SF2">
    <property type="entry name" value="STAGE II SPORULATION PROTEIN E"/>
    <property type="match status" value="1"/>
</dbReference>
<evidence type="ECO:0000256" key="2">
    <source>
        <dbReference type="SAM" id="MobiDB-lite"/>
    </source>
</evidence>